<evidence type="ECO:0000256" key="4">
    <source>
        <dbReference type="SAM" id="Phobius"/>
    </source>
</evidence>
<evidence type="ECO:0000256" key="2">
    <source>
        <dbReference type="ARBA" id="ARBA00009348"/>
    </source>
</evidence>
<keyword evidence="7" id="KW-1185">Reference proteome</keyword>
<dbReference type="EMBL" id="JACRTF010000001">
    <property type="protein sequence ID" value="MBC8595138.1"/>
    <property type="molecule type" value="Genomic_DNA"/>
</dbReference>
<dbReference type="GO" id="GO:0009313">
    <property type="term" value="P:oligosaccharide catabolic process"/>
    <property type="evidence" value="ECO:0007669"/>
    <property type="project" value="TreeGrafter"/>
</dbReference>
<dbReference type="Gene3D" id="2.120.10.10">
    <property type="match status" value="1"/>
</dbReference>
<keyword evidence="4" id="KW-0812">Transmembrane</keyword>
<dbReference type="GO" id="GO:0016020">
    <property type="term" value="C:membrane"/>
    <property type="evidence" value="ECO:0007669"/>
    <property type="project" value="TreeGrafter"/>
</dbReference>
<dbReference type="InterPro" id="IPR011040">
    <property type="entry name" value="Sialidase"/>
</dbReference>
<reference evidence="6" key="1">
    <citation type="submission" date="2020-08" db="EMBL/GenBank/DDBJ databases">
        <title>Genome public.</title>
        <authorList>
            <person name="Liu C."/>
            <person name="Sun Q."/>
        </authorList>
    </citation>
    <scope>NUCLEOTIDE SEQUENCE</scope>
    <source>
        <strain evidence="6">N12</strain>
    </source>
</reference>
<organism evidence="6 7">
    <name type="scientific">Jilunia laotingensis</name>
    <dbReference type="NCBI Taxonomy" id="2763675"/>
    <lineage>
        <taxon>Bacteria</taxon>
        <taxon>Pseudomonadati</taxon>
        <taxon>Bacteroidota</taxon>
        <taxon>Bacteroidia</taxon>
        <taxon>Bacteroidales</taxon>
        <taxon>Bacteroidaceae</taxon>
        <taxon>Jilunia</taxon>
    </lineage>
</organism>
<dbReference type="AlphaFoldDB" id="A0A926ISV9"/>
<protein>
    <recommendedName>
        <fullName evidence="3">exo-alpha-sialidase</fullName>
        <ecNumber evidence="3">3.2.1.18</ecNumber>
    </recommendedName>
</protein>
<gene>
    <name evidence="6" type="ORF">H8744_18165</name>
</gene>
<dbReference type="InterPro" id="IPR036278">
    <property type="entry name" value="Sialidase_sf"/>
</dbReference>
<dbReference type="GO" id="GO:0004308">
    <property type="term" value="F:exo-alpha-sialidase activity"/>
    <property type="evidence" value="ECO:0007669"/>
    <property type="project" value="UniProtKB-EC"/>
</dbReference>
<proteinExistence type="inferred from homology"/>
<dbReference type="EC" id="3.2.1.18" evidence="3"/>
<accession>A0A926ISV9</accession>
<dbReference type="PANTHER" id="PTHR10628">
    <property type="entry name" value="SIALIDASE"/>
    <property type="match status" value="1"/>
</dbReference>
<feature type="domain" description="Sialidase" evidence="5">
    <location>
        <begin position="82"/>
        <end position="363"/>
    </location>
</feature>
<evidence type="ECO:0000256" key="3">
    <source>
        <dbReference type="ARBA" id="ARBA00012733"/>
    </source>
</evidence>
<name>A0A926ISV9_9BACT</name>
<dbReference type="CDD" id="cd15482">
    <property type="entry name" value="Sialidase_non-viral"/>
    <property type="match status" value="1"/>
</dbReference>
<keyword evidence="4" id="KW-1133">Transmembrane helix</keyword>
<comment type="caution">
    <text evidence="6">The sequence shown here is derived from an EMBL/GenBank/DDBJ whole genome shotgun (WGS) entry which is preliminary data.</text>
</comment>
<evidence type="ECO:0000256" key="1">
    <source>
        <dbReference type="ARBA" id="ARBA00000427"/>
    </source>
</evidence>
<evidence type="ECO:0000313" key="7">
    <source>
        <dbReference type="Proteomes" id="UP000651085"/>
    </source>
</evidence>
<comment type="similarity">
    <text evidence="2">Belongs to the glycosyl hydrolase 33 family.</text>
</comment>
<keyword evidence="4" id="KW-0472">Membrane</keyword>
<comment type="catalytic activity">
    <reaction evidence="1">
        <text>Hydrolysis of alpha-(2-&gt;3)-, alpha-(2-&gt;6)-, alpha-(2-&gt;8)- glycosidic linkages of terminal sialic acid residues in oligosaccharides, glycoproteins, glycolipids, colominic acid and synthetic substrates.</text>
        <dbReference type="EC" id="3.2.1.18"/>
    </reaction>
</comment>
<dbReference type="Pfam" id="PF13088">
    <property type="entry name" value="BNR_2"/>
    <property type="match status" value="1"/>
</dbReference>
<dbReference type="GO" id="GO:0006689">
    <property type="term" value="P:ganglioside catabolic process"/>
    <property type="evidence" value="ECO:0007669"/>
    <property type="project" value="TreeGrafter"/>
</dbReference>
<dbReference type="InterPro" id="IPR026856">
    <property type="entry name" value="Sialidase_fam"/>
</dbReference>
<dbReference type="RefSeq" id="WP_262436209.1">
    <property type="nucleotide sequence ID" value="NZ_JACRTF010000001.1"/>
</dbReference>
<sequence length="399" mass="44224">MRNKIIVYAKFGLIFCISLISIVSIASNSDSQSLLLERTLLFDMGDGGSRFYRIPAIVTAADGSLVVVADRRWDRINDLPSHIDVVARRSEDNGKTWSDVITIAGNDTDIGYGDPAIVLDKNTGSLLCIFASGNGLWQSNEEDLMRIKISRSVDNGKIWSPPADITDQIYGKNCQDERRRHWYGAFAASGRALQLRDGRIMFAMAVRTTPDWGGSLNNYVCYSDDGGVTWDVSTNAADLDGDEAKLIELNDGTILMSIRNREKGKRKFCLSKDRGETWGKSYLQQDIQDPACNGDIIRYSSIIDGAAKNILLHSIPDDASIRKNVSILVSFDEGKSWPVKRMLCSGLSAYSSMTVLSDGTIGVVVEEGKWDDALPGDDGFKLWFMRFTYDWLISSDTSE</sequence>
<dbReference type="Proteomes" id="UP000651085">
    <property type="component" value="Unassembled WGS sequence"/>
</dbReference>
<dbReference type="PANTHER" id="PTHR10628:SF30">
    <property type="entry name" value="EXO-ALPHA-SIALIDASE"/>
    <property type="match status" value="1"/>
</dbReference>
<evidence type="ECO:0000259" key="5">
    <source>
        <dbReference type="Pfam" id="PF13088"/>
    </source>
</evidence>
<feature type="transmembrane region" description="Helical" evidence="4">
    <location>
        <begin position="7"/>
        <end position="26"/>
    </location>
</feature>
<evidence type="ECO:0000313" key="6">
    <source>
        <dbReference type="EMBL" id="MBC8595138.1"/>
    </source>
</evidence>
<dbReference type="SUPFAM" id="SSF50939">
    <property type="entry name" value="Sialidases"/>
    <property type="match status" value="1"/>
</dbReference>
<dbReference type="GO" id="GO:0005737">
    <property type="term" value="C:cytoplasm"/>
    <property type="evidence" value="ECO:0007669"/>
    <property type="project" value="TreeGrafter"/>
</dbReference>